<name>A0A9X2TES8_9BACT</name>
<evidence type="ECO:0000256" key="1">
    <source>
        <dbReference type="SAM" id="MobiDB-lite"/>
    </source>
</evidence>
<accession>A0A9X2TES8</accession>
<dbReference type="EMBL" id="JANUAU010000007">
    <property type="protein sequence ID" value="MCS3678329.1"/>
    <property type="molecule type" value="Genomic_DNA"/>
</dbReference>
<evidence type="ECO:0000313" key="2">
    <source>
        <dbReference type="EMBL" id="MCS3678329.1"/>
    </source>
</evidence>
<organism evidence="2 3">
    <name type="scientific">Salinibacter ruber</name>
    <dbReference type="NCBI Taxonomy" id="146919"/>
    <lineage>
        <taxon>Bacteria</taxon>
        <taxon>Pseudomonadati</taxon>
        <taxon>Rhodothermota</taxon>
        <taxon>Rhodothermia</taxon>
        <taxon>Rhodothermales</taxon>
        <taxon>Salinibacteraceae</taxon>
        <taxon>Salinibacter</taxon>
    </lineage>
</organism>
<dbReference type="AlphaFoldDB" id="A0A9X2TES8"/>
<evidence type="ECO:0000313" key="3">
    <source>
        <dbReference type="Proteomes" id="UP001155027"/>
    </source>
</evidence>
<reference evidence="2" key="1">
    <citation type="submission" date="2022-08" db="EMBL/GenBank/DDBJ databases">
        <title>Genomic Encyclopedia of Type Strains, Phase V (KMG-V): Genome sequencing to study the core and pangenomes of soil and plant-associated prokaryotes.</title>
        <authorList>
            <person name="Whitman W."/>
        </authorList>
    </citation>
    <scope>NUCLEOTIDE SEQUENCE</scope>
    <source>
        <strain evidence="2">0</strain>
    </source>
</reference>
<protein>
    <submittedName>
        <fullName evidence="2">Uncharacterized protein</fullName>
    </submittedName>
</protein>
<feature type="region of interest" description="Disordered" evidence="1">
    <location>
        <begin position="1"/>
        <end position="32"/>
    </location>
</feature>
<gene>
    <name evidence="2" type="ORF">GGP71_002260</name>
</gene>
<feature type="compositionally biased region" description="Low complexity" evidence="1">
    <location>
        <begin position="8"/>
        <end position="23"/>
    </location>
</feature>
<proteinExistence type="predicted"/>
<sequence length="112" mass="11829">MAHNAPTGPNLLGGSLPSLPNGSHDFLSTDPSIHRRDIKGRSVTPAWPNDVLTPIAPANPNLSLLSGLVQQISKILTGLRIRVHSHIYTSKRSMSDSRAASFSPPSSVKSGA</sequence>
<feature type="region of interest" description="Disordered" evidence="1">
    <location>
        <begin position="90"/>
        <end position="112"/>
    </location>
</feature>
<dbReference type="Proteomes" id="UP001155027">
    <property type="component" value="Unassembled WGS sequence"/>
</dbReference>
<comment type="caution">
    <text evidence="2">The sequence shown here is derived from an EMBL/GenBank/DDBJ whole genome shotgun (WGS) entry which is preliminary data.</text>
</comment>